<reference evidence="2 3" key="1">
    <citation type="submission" date="2024-02" db="EMBL/GenBank/DDBJ databases">
        <title>A draft genome for the cacao thread blight pathogen Marasmius crinis-equi.</title>
        <authorList>
            <person name="Cohen S.P."/>
            <person name="Baruah I.K."/>
            <person name="Amoako-Attah I."/>
            <person name="Bukari Y."/>
            <person name="Meinhardt L.W."/>
            <person name="Bailey B.A."/>
        </authorList>
    </citation>
    <scope>NUCLEOTIDE SEQUENCE [LARGE SCALE GENOMIC DNA]</scope>
    <source>
        <strain evidence="2 3">GH-76</strain>
    </source>
</reference>
<feature type="compositionally biased region" description="Basic and acidic residues" evidence="1">
    <location>
        <begin position="53"/>
        <end position="78"/>
    </location>
</feature>
<evidence type="ECO:0000256" key="1">
    <source>
        <dbReference type="SAM" id="MobiDB-lite"/>
    </source>
</evidence>
<name>A0ABR3F0T0_9AGAR</name>
<organism evidence="2 3">
    <name type="scientific">Marasmius crinis-equi</name>
    <dbReference type="NCBI Taxonomy" id="585013"/>
    <lineage>
        <taxon>Eukaryota</taxon>
        <taxon>Fungi</taxon>
        <taxon>Dikarya</taxon>
        <taxon>Basidiomycota</taxon>
        <taxon>Agaricomycotina</taxon>
        <taxon>Agaricomycetes</taxon>
        <taxon>Agaricomycetidae</taxon>
        <taxon>Agaricales</taxon>
        <taxon>Marasmiineae</taxon>
        <taxon>Marasmiaceae</taxon>
        <taxon>Marasmius</taxon>
    </lineage>
</organism>
<evidence type="ECO:0000313" key="2">
    <source>
        <dbReference type="EMBL" id="KAL0568783.1"/>
    </source>
</evidence>
<accession>A0ABR3F0T0</accession>
<sequence>MVQIGVCLKCLSSASSVSSTGSLASSQLHASQTSTHDDTPLLTRNQKRKRRDKERGKQKMKKVKAEKNKQGSNDRNDPSIRSYMYKRHVQGVEAVVAEGYALDVEAPVCSTGYICRDDQVTYHHPFWLHELVGPSSRFKMREIKWNGKYATHSCAVKPRLAHQSIYSNRRRPIPILNEDGRVIALLAGRPRSCHWRKIMHEAANLLEILRGQCNFFNSKGPNRRGDFGALNVGISFGGGQVVVLDQLLVSKPFRFMSGFSNSELALPPKFEVIVKRDIKVCRLGVFKTWQPDLHGHYRDTMRVLVENDKRLSLPFANSVFACAAFNFGPQTVCVDHLDHSNFPPGWCGIWSLGSFNPKRGGHLVLQDLGIVVRFPPGSLILVPSASCRHENAKIAEGETRYSFTQFSAGGLFRWVEHGCQSETNYGKALAKMSEEERAAQVTRDKRRWLDGLSLVSLAKDLGIKVPQAAAHTS</sequence>
<feature type="region of interest" description="Disordered" evidence="1">
    <location>
        <begin position="27"/>
        <end position="82"/>
    </location>
</feature>
<evidence type="ECO:0000313" key="3">
    <source>
        <dbReference type="Proteomes" id="UP001465976"/>
    </source>
</evidence>
<gene>
    <name evidence="2" type="ORF">V5O48_013199</name>
</gene>
<dbReference type="Proteomes" id="UP001465976">
    <property type="component" value="Unassembled WGS sequence"/>
</dbReference>
<proteinExistence type="predicted"/>
<dbReference type="EMBL" id="JBAHYK010001260">
    <property type="protein sequence ID" value="KAL0568783.1"/>
    <property type="molecule type" value="Genomic_DNA"/>
</dbReference>
<comment type="caution">
    <text evidence="2">The sequence shown here is derived from an EMBL/GenBank/DDBJ whole genome shotgun (WGS) entry which is preliminary data.</text>
</comment>
<dbReference type="Gene3D" id="3.60.130.30">
    <property type="match status" value="1"/>
</dbReference>
<protein>
    <submittedName>
        <fullName evidence="2">Uncharacterized protein</fullName>
    </submittedName>
</protein>
<keyword evidence="3" id="KW-1185">Reference proteome</keyword>